<dbReference type="InterPro" id="IPR001841">
    <property type="entry name" value="Znf_RING"/>
</dbReference>
<sequence>MAPVLPGADTDSDDEDIFGGLDDLLKPSHPITQIQQPTSPITVGWLGEYGSFVLSSDGTEALVYSYGSEFEMPHEVWRLQLGYSAKTAIVRTTGGATMLTVASRATIESHRIPSAVLDSVGGHAQALPSEIAMAIHDFTGGGDGVSDLGWAQAHTRDTTKGMMPVGIARLRAEKGTFAKTSKQMQQRCRTDSQRSRQTVVTTLADSIPSPVTSPSRAMTSSLELPKLQGEDGESPMPFLSPSIPARKPSPNTLPSIEDSLHLPPLQSTSFESMPTTAAHDSDSDDETFAEGMQGSGSFLPGSINVPLPKTCGALFAPNGYLLAFFPPKVRPQNVRDHDNVKSAETEQRAKASRVAKLFQTFGNLIADGDVVDSDSDSASLASSINSPAADGLPTFAMQPASFQSHFSWNARTSPVVSTFSAAADQPKVIVSTYDVGDVLPSRTAAGEDYRILREEDQTGGDVCMHNAAVAKTAGLRDAAGVWRLVAMLLNGNVPLHMEAGLDEAEDVLAVARRASSMRLADCDIEGLEITEDGFPFRSTRWAEHPLARGWLVRQIFDWAEGQANIQLMACMSAVLAEAKETASTSYDTAQQSMLDMLPTFSHQCGAHAGDRHALIPKARNIPVLQKESNPAGTVSHSPTKLQQISQASSRSTSQPSTPYIDSSSSTPPFQFPAFSRQGNKFSVSGSGSASPEHHRSSFSAAAKHYAQSITDKFATSYGTSPPARKFGASPGSNEPSSSLPAASGSWSKSVSFASSPSAARGSQRSRSYTHKENEDGYDSDRTIDDNSLPQTPKVGAVSVSLQLPNEGAFSDKLSAGCKLPLLPQDLAAKAVVWRQHYAEHLRCWGLWMQATELEKVFGLIKQDATKPPPTEGIVPIRALGQRKATCSICSAIITKTQQFCPACLHTTHLACLEDYLTSLVGEPYECPTGCGCACADLSFESLELSLGTTDEAAVKTAHEKGSFADSRLRHTRLEGNSWVIESQVSSPRTT</sequence>
<feature type="compositionally biased region" description="Polar residues" evidence="4">
    <location>
        <begin position="265"/>
        <end position="275"/>
    </location>
</feature>
<feature type="compositionally biased region" description="Polar residues" evidence="4">
    <location>
        <begin position="178"/>
        <end position="187"/>
    </location>
</feature>
<feature type="region of interest" description="Disordered" evidence="4">
    <location>
        <begin position="627"/>
        <end position="702"/>
    </location>
</feature>
<keyword evidence="3" id="KW-0479">Metal-binding</keyword>
<dbReference type="GO" id="GO:0008270">
    <property type="term" value="F:zinc ion binding"/>
    <property type="evidence" value="ECO:0007669"/>
    <property type="project" value="UniProtKB-KW"/>
</dbReference>
<accession>A0AAV9JUP3</accession>
<dbReference type="InterPro" id="IPR049566">
    <property type="entry name" value="WDR59_RTC1-like_RING_Znf"/>
</dbReference>
<organism evidence="6 7">
    <name type="scientific">Oleoguttula mirabilis</name>
    <dbReference type="NCBI Taxonomy" id="1507867"/>
    <lineage>
        <taxon>Eukaryota</taxon>
        <taxon>Fungi</taxon>
        <taxon>Dikarya</taxon>
        <taxon>Ascomycota</taxon>
        <taxon>Pezizomycotina</taxon>
        <taxon>Dothideomycetes</taxon>
        <taxon>Dothideomycetidae</taxon>
        <taxon>Mycosphaerellales</taxon>
        <taxon>Teratosphaeriaceae</taxon>
        <taxon>Oleoguttula</taxon>
    </lineage>
</organism>
<evidence type="ECO:0000313" key="7">
    <source>
        <dbReference type="Proteomes" id="UP001324427"/>
    </source>
</evidence>
<keyword evidence="1" id="KW-0853">WD repeat</keyword>
<evidence type="ECO:0000256" key="3">
    <source>
        <dbReference type="PROSITE-ProRule" id="PRU00175"/>
    </source>
</evidence>
<evidence type="ECO:0000313" key="6">
    <source>
        <dbReference type="EMBL" id="KAK4548294.1"/>
    </source>
</evidence>
<keyword evidence="7" id="KW-1185">Reference proteome</keyword>
<keyword evidence="3" id="KW-0863">Zinc-finger</keyword>
<protein>
    <recommendedName>
        <fullName evidence="5">RING-type domain-containing protein</fullName>
    </recommendedName>
</protein>
<feature type="compositionally biased region" description="Low complexity" evidence="4">
    <location>
        <begin position="642"/>
        <end position="656"/>
    </location>
</feature>
<feature type="region of interest" description="Disordered" evidence="4">
    <location>
        <begin position="178"/>
        <end position="295"/>
    </location>
</feature>
<evidence type="ECO:0000256" key="4">
    <source>
        <dbReference type="SAM" id="MobiDB-lite"/>
    </source>
</evidence>
<reference evidence="6 7" key="1">
    <citation type="submission" date="2021-11" db="EMBL/GenBank/DDBJ databases">
        <title>Black yeast isolated from Biological Soil Crust.</title>
        <authorList>
            <person name="Kurbessoian T."/>
        </authorList>
    </citation>
    <scope>NUCLEOTIDE SEQUENCE [LARGE SCALE GENOMIC DNA]</scope>
    <source>
        <strain evidence="6 7">CCFEE 5522</strain>
    </source>
</reference>
<dbReference type="GO" id="GO:0035591">
    <property type="term" value="F:signaling adaptor activity"/>
    <property type="evidence" value="ECO:0007669"/>
    <property type="project" value="TreeGrafter"/>
</dbReference>
<feature type="compositionally biased region" description="Polar residues" evidence="4">
    <location>
        <begin position="627"/>
        <end position="641"/>
    </location>
</feature>
<dbReference type="GO" id="GO:0034198">
    <property type="term" value="P:cellular response to amino acid starvation"/>
    <property type="evidence" value="ECO:0007669"/>
    <property type="project" value="TreeGrafter"/>
</dbReference>
<feature type="compositionally biased region" description="Basic and acidic residues" evidence="4">
    <location>
        <begin position="769"/>
        <end position="784"/>
    </location>
</feature>
<dbReference type="PANTHER" id="PTHR46170">
    <property type="entry name" value="GATOR COMPLEX PROTEIN WDR59"/>
    <property type="match status" value="1"/>
</dbReference>
<feature type="compositionally biased region" description="Polar residues" evidence="4">
    <location>
        <begin position="676"/>
        <end position="689"/>
    </location>
</feature>
<feature type="compositionally biased region" description="Polar residues" evidence="4">
    <location>
        <begin position="195"/>
        <end position="222"/>
    </location>
</feature>
<evidence type="ECO:0000256" key="1">
    <source>
        <dbReference type="ARBA" id="ARBA00022574"/>
    </source>
</evidence>
<dbReference type="InterPro" id="IPR049567">
    <property type="entry name" value="WDR59-like"/>
</dbReference>
<feature type="region of interest" description="Disordered" evidence="4">
    <location>
        <begin position="721"/>
        <end position="741"/>
    </location>
</feature>
<evidence type="ECO:0000259" key="5">
    <source>
        <dbReference type="PROSITE" id="PS50089"/>
    </source>
</evidence>
<keyword evidence="3" id="KW-0862">Zinc</keyword>
<dbReference type="PROSITE" id="PS50089">
    <property type="entry name" value="ZF_RING_2"/>
    <property type="match status" value="1"/>
</dbReference>
<name>A0AAV9JUP3_9PEZI</name>
<dbReference type="Proteomes" id="UP001324427">
    <property type="component" value="Unassembled WGS sequence"/>
</dbReference>
<feature type="region of interest" description="Disordered" evidence="4">
    <location>
        <begin position="753"/>
        <end position="791"/>
    </location>
</feature>
<dbReference type="Pfam" id="PF17120">
    <property type="entry name" value="zf-RING_16"/>
    <property type="match status" value="1"/>
</dbReference>
<comment type="caution">
    <text evidence="6">The sequence shown here is derived from an EMBL/GenBank/DDBJ whole genome shotgun (WGS) entry which is preliminary data.</text>
</comment>
<proteinExistence type="predicted"/>
<gene>
    <name evidence="6" type="ORF">LTR36_010164</name>
</gene>
<dbReference type="EMBL" id="JAVFHQ010000008">
    <property type="protein sequence ID" value="KAK4548294.1"/>
    <property type="molecule type" value="Genomic_DNA"/>
</dbReference>
<dbReference type="AlphaFoldDB" id="A0AAV9JUP3"/>
<dbReference type="PANTHER" id="PTHR46170:SF1">
    <property type="entry name" value="GATOR COMPLEX PROTEIN WDR59"/>
    <property type="match status" value="1"/>
</dbReference>
<evidence type="ECO:0000256" key="2">
    <source>
        <dbReference type="ARBA" id="ARBA00022737"/>
    </source>
</evidence>
<dbReference type="GO" id="GO:0035859">
    <property type="term" value="C:Seh1-associated complex"/>
    <property type="evidence" value="ECO:0007669"/>
    <property type="project" value="TreeGrafter"/>
</dbReference>
<keyword evidence="2" id="KW-0677">Repeat</keyword>
<feature type="compositionally biased region" description="Polar residues" evidence="4">
    <location>
        <begin position="657"/>
        <end position="668"/>
    </location>
</feature>
<dbReference type="GO" id="GO:1904263">
    <property type="term" value="P:positive regulation of TORC1 signaling"/>
    <property type="evidence" value="ECO:0007669"/>
    <property type="project" value="TreeGrafter"/>
</dbReference>
<dbReference type="GO" id="GO:0005774">
    <property type="term" value="C:vacuolar membrane"/>
    <property type="evidence" value="ECO:0007669"/>
    <property type="project" value="TreeGrafter"/>
</dbReference>
<feature type="domain" description="RING-type" evidence="5">
    <location>
        <begin position="886"/>
        <end position="927"/>
    </location>
</feature>